<organism evidence="2 3">
    <name type="scientific">Hyphomonas oceanitis SCH89</name>
    <dbReference type="NCBI Taxonomy" id="1280953"/>
    <lineage>
        <taxon>Bacteria</taxon>
        <taxon>Pseudomonadati</taxon>
        <taxon>Pseudomonadota</taxon>
        <taxon>Alphaproteobacteria</taxon>
        <taxon>Hyphomonadales</taxon>
        <taxon>Hyphomonadaceae</taxon>
        <taxon>Hyphomonas</taxon>
    </lineage>
</organism>
<dbReference type="SUPFAM" id="SSF51306">
    <property type="entry name" value="LexA/Signal peptidase"/>
    <property type="match status" value="1"/>
</dbReference>
<reference evidence="2 3" key="1">
    <citation type="journal article" date="2014" name="Antonie Van Leeuwenhoek">
        <title>Hyphomonas beringensis sp. nov. and Hyphomonas chukchiensis sp. nov., isolated from surface seawater of the Bering Sea and Chukchi Sea.</title>
        <authorList>
            <person name="Li C."/>
            <person name="Lai Q."/>
            <person name="Li G."/>
            <person name="Dong C."/>
            <person name="Wang J."/>
            <person name="Liao Y."/>
            <person name="Shao Z."/>
        </authorList>
    </citation>
    <scope>NUCLEOTIDE SEQUENCE [LARGE SCALE GENOMIC DNA]</scope>
    <source>
        <strain evidence="2 3">SCH89</strain>
    </source>
</reference>
<protein>
    <recommendedName>
        <fullName evidence="1">Peptidase S26 domain-containing protein</fullName>
    </recommendedName>
</protein>
<evidence type="ECO:0000259" key="1">
    <source>
        <dbReference type="Pfam" id="PF10502"/>
    </source>
</evidence>
<feature type="domain" description="Peptidase S26" evidence="1">
    <location>
        <begin position="5"/>
        <end position="162"/>
    </location>
</feature>
<dbReference type="MEROPS" id="S26.014"/>
<dbReference type="GO" id="GO:0004252">
    <property type="term" value="F:serine-type endopeptidase activity"/>
    <property type="evidence" value="ECO:0007669"/>
    <property type="project" value="InterPro"/>
</dbReference>
<name>A0A059GCI9_9PROT</name>
<evidence type="ECO:0000313" key="2">
    <source>
        <dbReference type="EMBL" id="KDA04511.1"/>
    </source>
</evidence>
<dbReference type="PATRIC" id="fig|1280953.3.peg.295"/>
<dbReference type="InterPro" id="IPR036286">
    <property type="entry name" value="LexA/Signal_pep-like_sf"/>
</dbReference>
<keyword evidence="3" id="KW-1185">Reference proteome</keyword>
<comment type="caution">
    <text evidence="2">The sequence shown here is derived from an EMBL/GenBank/DDBJ whole genome shotgun (WGS) entry which is preliminary data.</text>
</comment>
<sequence>MRKASAIVASGAVLVSLTGFMFDPQARLIWNRTASAPEGLYWLSDAPFTHGRWVVISARSGEAEWAEAKGFVGQDWPLIKQIAATPGDEVCRHGDLISVNAKHVATALSVDHLGRELPAWSGCVVLKDDDVFLLNPHPRSLDGRYFGPTKREDLDGVAVLLWKTN</sequence>
<dbReference type="GO" id="GO:0006465">
    <property type="term" value="P:signal peptide processing"/>
    <property type="evidence" value="ECO:0007669"/>
    <property type="project" value="InterPro"/>
</dbReference>
<dbReference type="Gene3D" id="2.10.109.10">
    <property type="entry name" value="Umud Fragment, subunit A"/>
    <property type="match status" value="1"/>
</dbReference>
<dbReference type="STRING" id="1280953.HOC_01470"/>
<gene>
    <name evidence="2" type="ORF">HOC_01470</name>
</gene>
<dbReference type="OrthoDB" id="5360818at2"/>
<dbReference type="Proteomes" id="UP000024942">
    <property type="component" value="Unassembled WGS sequence"/>
</dbReference>
<dbReference type="eggNOG" id="COG4959">
    <property type="taxonomic scope" value="Bacteria"/>
</dbReference>
<dbReference type="EMBL" id="ARYL01000001">
    <property type="protein sequence ID" value="KDA04511.1"/>
    <property type="molecule type" value="Genomic_DNA"/>
</dbReference>
<evidence type="ECO:0000313" key="3">
    <source>
        <dbReference type="Proteomes" id="UP000024942"/>
    </source>
</evidence>
<accession>A0A059GCI9</accession>
<dbReference type="Pfam" id="PF10502">
    <property type="entry name" value="Peptidase_S26"/>
    <property type="match status" value="1"/>
</dbReference>
<dbReference type="AlphaFoldDB" id="A0A059GCI9"/>
<proteinExistence type="predicted"/>
<dbReference type="RefSeq" id="WP_051624410.1">
    <property type="nucleotide sequence ID" value="NZ_ARYL01000001.1"/>
</dbReference>
<dbReference type="InterPro" id="IPR019533">
    <property type="entry name" value="Peptidase_S26"/>
</dbReference>